<evidence type="ECO:0000313" key="2">
    <source>
        <dbReference type="Proteomes" id="UP001500067"/>
    </source>
</evidence>
<dbReference type="RefSeq" id="WP_345085340.1">
    <property type="nucleotide sequence ID" value="NZ_BAABFA010000024.1"/>
</dbReference>
<accession>A0ABP8NNG4</accession>
<gene>
    <name evidence="1" type="ORF">GCM10023093_31050</name>
</gene>
<sequence>MRRLFLFCILVSSLTVIGRSKVARPVVSRFRSDLSAIVRTAAHPSGFDELKNIEMVTGVWDCRLGLDGFLLTIVLDQYHPADRWLVRAESVTPAAARNVRMLLLKGLPGYTMKDSDTDKTVAIDRTRHSRKVVFTRKDRFTESTITVLFNAHQYASLTMLIESWSLS</sequence>
<protein>
    <submittedName>
        <fullName evidence="1">Uncharacterized protein</fullName>
    </submittedName>
</protein>
<reference evidence="2" key="1">
    <citation type="journal article" date="2019" name="Int. J. Syst. Evol. Microbiol.">
        <title>The Global Catalogue of Microorganisms (GCM) 10K type strain sequencing project: providing services to taxonomists for standard genome sequencing and annotation.</title>
        <authorList>
            <consortium name="The Broad Institute Genomics Platform"/>
            <consortium name="The Broad Institute Genome Sequencing Center for Infectious Disease"/>
            <person name="Wu L."/>
            <person name="Ma J."/>
        </authorList>
    </citation>
    <scope>NUCLEOTIDE SEQUENCE [LARGE SCALE GENOMIC DNA]</scope>
    <source>
        <strain evidence="2">JCM 32105</strain>
    </source>
</reference>
<evidence type="ECO:0000313" key="1">
    <source>
        <dbReference type="EMBL" id="GAA4470202.1"/>
    </source>
</evidence>
<name>A0ABP8NNG4_9BACT</name>
<dbReference type="Proteomes" id="UP001500067">
    <property type="component" value="Unassembled WGS sequence"/>
</dbReference>
<organism evidence="1 2">
    <name type="scientific">Nemorincola caseinilytica</name>
    <dbReference type="NCBI Taxonomy" id="2054315"/>
    <lineage>
        <taxon>Bacteria</taxon>
        <taxon>Pseudomonadati</taxon>
        <taxon>Bacteroidota</taxon>
        <taxon>Chitinophagia</taxon>
        <taxon>Chitinophagales</taxon>
        <taxon>Chitinophagaceae</taxon>
        <taxon>Nemorincola</taxon>
    </lineage>
</organism>
<comment type="caution">
    <text evidence="1">The sequence shown here is derived from an EMBL/GenBank/DDBJ whole genome shotgun (WGS) entry which is preliminary data.</text>
</comment>
<keyword evidence="2" id="KW-1185">Reference proteome</keyword>
<dbReference type="EMBL" id="BAABFA010000024">
    <property type="protein sequence ID" value="GAA4470202.1"/>
    <property type="molecule type" value="Genomic_DNA"/>
</dbReference>
<proteinExistence type="predicted"/>